<dbReference type="Pfam" id="PF04325">
    <property type="entry name" value="DUF465"/>
    <property type="match status" value="1"/>
</dbReference>
<dbReference type="Proteomes" id="UP000030907">
    <property type="component" value="Chromosome"/>
</dbReference>
<dbReference type="RefSeq" id="WP_081997213.1">
    <property type="nucleotide sequence ID" value="NZ_CP009122.1"/>
</dbReference>
<accession>A0A0A7PDA1</accession>
<evidence type="ECO:0008006" key="3">
    <source>
        <dbReference type="Google" id="ProtNLM"/>
    </source>
</evidence>
<gene>
    <name evidence="1" type="ORF">SKP52_05340</name>
</gene>
<dbReference type="EMBL" id="CP009122">
    <property type="protein sequence ID" value="AJA07995.1"/>
    <property type="molecule type" value="Genomic_DNA"/>
</dbReference>
<name>A0A0A7PDA1_9SPHN</name>
<evidence type="ECO:0000313" key="2">
    <source>
        <dbReference type="Proteomes" id="UP000030907"/>
    </source>
</evidence>
<sequence length="52" mass="5769">MSTSHLSTLKSRHADLDAKIANEERRPAPDTGLVALLKKRKLKLKEEMLAVG</sequence>
<organism evidence="1 2">
    <name type="scientific">Sphingopyxis fribergensis</name>
    <dbReference type="NCBI Taxonomy" id="1515612"/>
    <lineage>
        <taxon>Bacteria</taxon>
        <taxon>Pseudomonadati</taxon>
        <taxon>Pseudomonadota</taxon>
        <taxon>Alphaproteobacteria</taxon>
        <taxon>Sphingomonadales</taxon>
        <taxon>Sphingomonadaceae</taxon>
        <taxon>Sphingopyxis</taxon>
    </lineage>
</organism>
<dbReference type="KEGG" id="sphk:SKP52_05340"/>
<proteinExistence type="predicted"/>
<dbReference type="STRING" id="1515612.SKP52_05340"/>
<dbReference type="HOGENOM" id="CLU_175516_2_3_5"/>
<dbReference type="OrthoDB" id="7452370at2"/>
<keyword evidence="2" id="KW-1185">Reference proteome</keyword>
<dbReference type="InterPro" id="IPR038444">
    <property type="entry name" value="DUF465_sf"/>
</dbReference>
<dbReference type="Gene3D" id="6.10.280.50">
    <property type="match status" value="1"/>
</dbReference>
<dbReference type="AlphaFoldDB" id="A0A0A7PDA1"/>
<protein>
    <recommendedName>
        <fullName evidence="3">DUF465 domain-containing protein</fullName>
    </recommendedName>
</protein>
<dbReference type="InterPro" id="IPR007420">
    <property type="entry name" value="DUF465"/>
</dbReference>
<reference evidence="1 2" key="1">
    <citation type="journal article" date="2015" name="Int. J. Syst. Evol. Microbiol.">
        <title>Description of Sphingopyxis fribergensis sp. nov. - a soil bacterium with the ability to degrade styrene and phenylacetic acid.</title>
        <authorList>
            <person name="Oelschlagel M."/>
            <person name="Ruckert C."/>
            <person name="Kalinowski J."/>
            <person name="Schmidt G."/>
            <person name="Schlomann M."/>
            <person name="Tischler D."/>
        </authorList>
    </citation>
    <scope>NUCLEOTIDE SEQUENCE [LARGE SCALE GENOMIC DNA]</scope>
    <source>
        <strain evidence="1 2">Kp5.2</strain>
    </source>
</reference>
<evidence type="ECO:0000313" key="1">
    <source>
        <dbReference type="EMBL" id="AJA07995.1"/>
    </source>
</evidence>